<dbReference type="GO" id="GO:0003824">
    <property type="term" value="F:catalytic activity"/>
    <property type="evidence" value="ECO:0007669"/>
    <property type="project" value="UniProtKB-ARBA"/>
</dbReference>
<dbReference type="InterPro" id="IPR015797">
    <property type="entry name" value="NUDIX_hydrolase-like_dom_sf"/>
</dbReference>
<dbReference type="EMBL" id="MHJA01000004">
    <property type="protein sequence ID" value="OGY61622.1"/>
    <property type="molecule type" value="Genomic_DNA"/>
</dbReference>
<evidence type="ECO:0000313" key="3">
    <source>
        <dbReference type="Proteomes" id="UP000176544"/>
    </source>
</evidence>
<dbReference type="AlphaFoldDB" id="A0A1G1ZAE9"/>
<dbReference type="PANTHER" id="PTHR10885:SF0">
    <property type="entry name" value="ISOPENTENYL-DIPHOSPHATE DELTA-ISOMERASE"/>
    <property type="match status" value="1"/>
</dbReference>
<dbReference type="PANTHER" id="PTHR10885">
    <property type="entry name" value="ISOPENTENYL-DIPHOSPHATE DELTA-ISOMERASE"/>
    <property type="match status" value="1"/>
</dbReference>
<protein>
    <recommendedName>
        <fullName evidence="1">Nudix hydrolase domain-containing protein</fullName>
    </recommendedName>
</protein>
<dbReference type="InterPro" id="IPR000086">
    <property type="entry name" value="NUDIX_hydrolase_dom"/>
</dbReference>
<sequence length="162" mass="19020">MDKITIVDDDDNIIGYKERDELSPSDIYRVSALWLTNQDGEVLIGRRSYDKRKDPGKWGTAVAGTVEESETYLTNIIKESEEEIGLTDVEFREGPHGRSTGKYNFFYQWYLAETDKNISDFKIDKKEVEEVRWITKEQLVKEIKENPDEFISSMSEWRDMFV</sequence>
<proteinExistence type="predicted"/>
<dbReference type="PROSITE" id="PS51462">
    <property type="entry name" value="NUDIX"/>
    <property type="match status" value="1"/>
</dbReference>
<comment type="caution">
    <text evidence="2">The sequence shown here is derived from an EMBL/GenBank/DDBJ whole genome shotgun (WGS) entry which is preliminary data.</text>
</comment>
<dbReference type="SUPFAM" id="SSF55811">
    <property type="entry name" value="Nudix"/>
    <property type="match status" value="1"/>
</dbReference>
<feature type="domain" description="Nudix hydrolase" evidence="1">
    <location>
        <begin position="26"/>
        <end position="156"/>
    </location>
</feature>
<dbReference type="Pfam" id="PF00293">
    <property type="entry name" value="NUDIX"/>
    <property type="match status" value="1"/>
</dbReference>
<reference evidence="2 3" key="1">
    <citation type="journal article" date="2016" name="Nat. Commun.">
        <title>Thousands of microbial genomes shed light on interconnected biogeochemical processes in an aquifer system.</title>
        <authorList>
            <person name="Anantharaman K."/>
            <person name="Brown C.T."/>
            <person name="Hug L.A."/>
            <person name="Sharon I."/>
            <person name="Castelle C.J."/>
            <person name="Probst A.J."/>
            <person name="Thomas B.C."/>
            <person name="Singh A."/>
            <person name="Wilkins M.J."/>
            <person name="Karaoz U."/>
            <person name="Brodie E.L."/>
            <person name="Williams K.H."/>
            <person name="Hubbard S.S."/>
            <person name="Banfield J.F."/>
        </authorList>
    </citation>
    <scope>NUCLEOTIDE SEQUENCE [LARGE SCALE GENOMIC DNA]</scope>
</reference>
<accession>A0A1G1ZAE9</accession>
<dbReference type="STRING" id="1797692.A3I33_00680"/>
<dbReference type="Gene3D" id="3.90.79.10">
    <property type="entry name" value="Nucleoside Triphosphate Pyrophosphohydrolase"/>
    <property type="match status" value="1"/>
</dbReference>
<name>A0A1G1ZAE9_9BACT</name>
<gene>
    <name evidence="2" type="ORF">A3I33_00680</name>
</gene>
<dbReference type="Proteomes" id="UP000176544">
    <property type="component" value="Unassembled WGS sequence"/>
</dbReference>
<organism evidence="2 3">
    <name type="scientific">Candidatus Colwellbacteria bacterium RIFCSPLOWO2_02_FULL_45_11</name>
    <dbReference type="NCBI Taxonomy" id="1797692"/>
    <lineage>
        <taxon>Bacteria</taxon>
        <taxon>Candidatus Colwelliibacteriota</taxon>
    </lineage>
</organism>
<evidence type="ECO:0000313" key="2">
    <source>
        <dbReference type="EMBL" id="OGY61622.1"/>
    </source>
</evidence>
<evidence type="ECO:0000259" key="1">
    <source>
        <dbReference type="PROSITE" id="PS51462"/>
    </source>
</evidence>